<keyword evidence="2" id="KW-1185">Reference proteome</keyword>
<gene>
    <name evidence="1" type="ORF">EQG68_13555</name>
</gene>
<protein>
    <submittedName>
        <fullName evidence="1">Uncharacterized protein</fullName>
    </submittedName>
</protein>
<dbReference type="RefSeq" id="WP_129465428.1">
    <property type="nucleotide sequence ID" value="NZ_JACSXZ010000001.1"/>
</dbReference>
<organism evidence="1 2">
    <name type="scientific">Flavobacterium piscinae</name>
    <dbReference type="NCBI Taxonomy" id="2506424"/>
    <lineage>
        <taxon>Bacteria</taxon>
        <taxon>Pseudomonadati</taxon>
        <taxon>Bacteroidota</taxon>
        <taxon>Flavobacteriia</taxon>
        <taxon>Flavobacteriales</taxon>
        <taxon>Flavobacteriaceae</taxon>
        <taxon>Flavobacterium</taxon>
    </lineage>
</organism>
<accession>A0A4Q1KHX8</accession>
<evidence type="ECO:0000313" key="1">
    <source>
        <dbReference type="EMBL" id="RXR28860.1"/>
    </source>
</evidence>
<dbReference type="AlphaFoldDB" id="A0A4Q1KHX8"/>
<dbReference type="EMBL" id="SBKQ01000016">
    <property type="protein sequence ID" value="RXR28860.1"/>
    <property type="molecule type" value="Genomic_DNA"/>
</dbReference>
<sequence length="247" mass="27268">MGKLKGIIQFTGSFDGLSFYESGGKIIVRKTGGFDGKKIKTQPEYARVRENGAEFGHVAKVCKNFRQGLKADLSAMGIEKVHNRLVSLFHDIMQLDMVSKRGKRTVANGLQSPTAIALLEAFELHPTEAFSRHFPYSISVDLTEGILTVPHFAPNLLSVPVGTTHLFLQFWIAGMDSELKEFSKVQYSEALSILLTPSGTSIPLTLSCAVPEAPLLFYGLKLNYVQETNGTFHPLFGTKMKILGFRL</sequence>
<dbReference type="Proteomes" id="UP000289734">
    <property type="component" value="Unassembled WGS sequence"/>
</dbReference>
<comment type="caution">
    <text evidence="1">The sequence shown here is derived from an EMBL/GenBank/DDBJ whole genome shotgun (WGS) entry which is preliminary data.</text>
</comment>
<proteinExistence type="predicted"/>
<reference evidence="2" key="1">
    <citation type="submission" date="2019-01" db="EMBL/GenBank/DDBJ databases">
        <title>Cytophagaceae bacterium strain CAR-16.</title>
        <authorList>
            <person name="Chen W.-M."/>
        </authorList>
    </citation>
    <scope>NUCLEOTIDE SEQUENCE [LARGE SCALE GENOMIC DNA]</scope>
    <source>
        <strain evidence="2">ICH-30</strain>
    </source>
</reference>
<evidence type="ECO:0000313" key="2">
    <source>
        <dbReference type="Proteomes" id="UP000289734"/>
    </source>
</evidence>
<dbReference type="OrthoDB" id="645138at2"/>
<name>A0A4Q1KHX8_9FLAO</name>